<name>A0ABY7JS48_9ACTN</name>
<feature type="transmembrane region" description="Helical" evidence="5">
    <location>
        <begin position="461"/>
        <end position="478"/>
    </location>
</feature>
<feature type="transmembrane region" description="Helical" evidence="5">
    <location>
        <begin position="373"/>
        <end position="395"/>
    </location>
</feature>
<dbReference type="RefSeq" id="WP_269441885.1">
    <property type="nucleotide sequence ID" value="NZ_CP097463.1"/>
</dbReference>
<feature type="transmembrane region" description="Helical" evidence="5">
    <location>
        <begin position="58"/>
        <end position="86"/>
    </location>
</feature>
<dbReference type="PANTHER" id="PTHR47704:SF1">
    <property type="entry name" value="POTASSIUM TRANSPORTER KIMA"/>
    <property type="match status" value="1"/>
</dbReference>
<evidence type="ECO:0000256" key="3">
    <source>
        <dbReference type="ARBA" id="ARBA00022989"/>
    </source>
</evidence>
<feature type="transmembrane region" description="Helical" evidence="5">
    <location>
        <begin position="150"/>
        <end position="167"/>
    </location>
</feature>
<evidence type="ECO:0000313" key="7">
    <source>
        <dbReference type="Proteomes" id="UP001164693"/>
    </source>
</evidence>
<gene>
    <name evidence="6" type="ORF">M6B22_12555</name>
</gene>
<accession>A0ABY7JS48</accession>
<dbReference type="EMBL" id="CP097463">
    <property type="protein sequence ID" value="WAX55377.1"/>
    <property type="molecule type" value="Genomic_DNA"/>
</dbReference>
<reference evidence="6" key="1">
    <citation type="submission" date="2022-05" db="EMBL/GenBank/DDBJ databases">
        <title>Jatrophihabitans sp. SB3-54 whole genome sequence.</title>
        <authorList>
            <person name="Suh M.K."/>
            <person name="Eom M.K."/>
            <person name="Kim J.S."/>
            <person name="Kim H.S."/>
            <person name="Do H.E."/>
            <person name="Shin Y.K."/>
            <person name="Lee J.-S."/>
        </authorList>
    </citation>
    <scope>NUCLEOTIDE SEQUENCE</scope>
    <source>
        <strain evidence="6">SB3-54</strain>
    </source>
</reference>
<dbReference type="Gene3D" id="1.20.1740.10">
    <property type="entry name" value="Amino acid/polyamine transporter I"/>
    <property type="match status" value="1"/>
</dbReference>
<keyword evidence="3 5" id="KW-1133">Transmembrane helix</keyword>
<keyword evidence="4 5" id="KW-0472">Membrane</keyword>
<dbReference type="InterPro" id="IPR053153">
    <property type="entry name" value="APC_K+_Transporter"/>
</dbReference>
<evidence type="ECO:0000256" key="5">
    <source>
        <dbReference type="SAM" id="Phobius"/>
    </source>
</evidence>
<evidence type="ECO:0000256" key="2">
    <source>
        <dbReference type="ARBA" id="ARBA00022692"/>
    </source>
</evidence>
<dbReference type="CDD" id="cd04488">
    <property type="entry name" value="RecG_wedge_OBF"/>
    <property type="match status" value="1"/>
</dbReference>
<sequence length="776" mass="83073">MNEVNLPERAGYRLKRLVLGPPLVTARLHEEKLSNKAALGVLSSDCISSSAYGSEEMLIVLLPVFGLAGFHLLMPMTAVVLGLLVLMTLSYREVVMIYTRAGGSYVVARENFGPRIAQIASVALLIDYVVTVAVQTAAGTAAITSLAPPLRPYTAEITIAAVLLLAYGNLRGIREAGRLFALPTYLFAGAAGTVIVVGVLREVLGDLPRVSYTGHERTLLIDVHSSHGALLSAGAIYVLLKAFANGGASLTGLEAISNGVSAFRDPAGKNARRTLSRMSVILGALVLGVSFLAWQTHATPYASGSPTVISQVARAAFGAAWYGQLGFVVVQVATALILFTGANTPFTGFPFLASFIAEDSFLPRQMTRRGHRLAFSNGILVLTVAALALLLGVGAHVDKLIPFYAIGVFTGFAMAGLGMARYHQRTREPRWRSKLVINLSAGAVSACVVVIFAVVKFTDGAWLVVVLFPVGWLALLRLNRRYRDESRALELASWVRPDQAEAPSYARHTVLVFVDHLDLAVLRALRYAGSLRPTSVRAVHVMLDAAAATQLQRDWIARGLGDRLPLAVVHCPDRRLVRAAVTLAMDAVISDRAEVTVLLPRRTFRPLSRRLLHDRTADRIAESVSRLPHVAATIVPFDTTLPHAAVERLEAMQLAAARDPALVRVNRAAAPVREAPGAGADGVPDGRSPIGTVAWRQRVSIEGQVELVQAGTAMGRSLEVHVFDDTGGLRLLFYGRTAIPGLVPGARVRASGRVGEFKGHLALANPRYELLAPAGP</sequence>
<feature type="transmembrane region" description="Helical" evidence="5">
    <location>
        <begin position="179"/>
        <end position="200"/>
    </location>
</feature>
<evidence type="ECO:0000313" key="6">
    <source>
        <dbReference type="EMBL" id="WAX55377.1"/>
    </source>
</evidence>
<keyword evidence="7" id="KW-1185">Reference proteome</keyword>
<comment type="subcellular location">
    <subcellularLocation>
        <location evidence="1">Membrane</location>
        <topology evidence="1">Multi-pass membrane protein</topology>
    </subcellularLocation>
</comment>
<evidence type="ECO:0000256" key="4">
    <source>
        <dbReference type="ARBA" id="ARBA00023136"/>
    </source>
</evidence>
<feature type="transmembrane region" description="Helical" evidence="5">
    <location>
        <begin position="435"/>
        <end position="455"/>
    </location>
</feature>
<dbReference type="InterPro" id="IPR012340">
    <property type="entry name" value="NA-bd_OB-fold"/>
</dbReference>
<dbReference type="Gene3D" id="2.40.50.140">
    <property type="entry name" value="Nucleic acid-binding proteins"/>
    <property type="match status" value="1"/>
</dbReference>
<feature type="transmembrane region" description="Helical" evidence="5">
    <location>
        <begin position="119"/>
        <end position="138"/>
    </location>
</feature>
<keyword evidence="2 5" id="KW-0812">Transmembrane</keyword>
<feature type="transmembrane region" description="Helical" evidence="5">
    <location>
        <begin position="401"/>
        <end position="423"/>
    </location>
</feature>
<proteinExistence type="predicted"/>
<dbReference type="Pfam" id="PF13520">
    <property type="entry name" value="AA_permease_2"/>
    <property type="match status" value="1"/>
</dbReference>
<dbReference type="Proteomes" id="UP001164693">
    <property type="component" value="Chromosome"/>
</dbReference>
<dbReference type="InterPro" id="IPR002293">
    <property type="entry name" value="AA/rel_permease1"/>
</dbReference>
<organism evidence="6 7">
    <name type="scientific">Jatrophihabitans cynanchi</name>
    <dbReference type="NCBI Taxonomy" id="2944128"/>
    <lineage>
        <taxon>Bacteria</taxon>
        <taxon>Bacillati</taxon>
        <taxon>Actinomycetota</taxon>
        <taxon>Actinomycetes</taxon>
        <taxon>Jatrophihabitantales</taxon>
        <taxon>Jatrophihabitantaceae</taxon>
        <taxon>Jatrophihabitans</taxon>
    </lineage>
</organism>
<protein>
    <submittedName>
        <fullName evidence="6">Amino acid permease</fullName>
    </submittedName>
</protein>
<feature type="transmembrane region" description="Helical" evidence="5">
    <location>
        <begin position="315"/>
        <end position="339"/>
    </location>
</feature>
<feature type="transmembrane region" description="Helical" evidence="5">
    <location>
        <begin position="278"/>
        <end position="295"/>
    </location>
</feature>
<dbReference type="PANTHER" id="PTHR47704">
    <property type="entry name" value="POTASSIUM TRANSPORTER KIMA"/>
    <property type="match status" value="1"/>
</dbReference>
<evidence type="ECO:0000256" key="1">
    <source>
        <dbReference type="ARBA" id="ARBA00004141"/>
    </source>
</evidence>